<dbReference type="InterPro" id="IPR036497">
    <property type="entry name" value="GLTP_sf"/>
</dbReference>
<dbReference type="Pfam" id="PF08718">
    <property type="entry name" value="GLTP"/>
    <property type="match status" value="1"/>
</dbReference>
<name>A0A835LKU8_9MAGN</name>
<sequence length="282" mass="31746">MGLRKPIVLAFFSLSLSQISPHKLKGQDQQVNVSSLEEVFLDILRNNSKLEALYAVFAPHHGWAIRKVVAARMYALPTKAQLLKKLNEDAYEIGQMLEGWVVLPHASVVVHVNLVVQLMLFDVFRGVGQGTDTPLQKPSEMGMDSKTIQSKKATIWKSKKNYECFCCNEWKTSGHAISIPQKEGLRCVTDVIRLPELENPSPPLIKYPILVSLLSENYKEDDEAIKDATDTRKVTDWRALDKFVASQLSPEEDRNKSEGISNFGTQYNADAGWLLSDSSRDR</sequence>
<dbReference type="InterPro" id="IPR014830">
    <property type="entry name" value="Glycolipid_transfer_prot_dom"/>
</dbReference>
<evidence type="ECO:0000313" key="3">
    <source>
        <dbReference type="EMBL" id="KAF9595269.1"/>
    </source>
</evidence>
<feature type="chain" id="PRO_5032452519" description="Glycolipid transfer protein domain-containing protein" evidence="1">
    <location>
        <begin position="18"/>
        <end position="282"/>
    </location>
</feature>
<keyword evidence="4" id="KW-1185">Reference proteome</keyword>
<dbReference type="Gene3D" id="1.10.3520.10">
    <property type="entry name" value="Glycolipid transfer protein"/>
    <property type="match status" value="1"/>
</dbReference>
<feature type="signal peptide" evidence="1">
    <location>
        <begin position="1"/>
        <end position="17"/>
    </location>
</feature>
<proteinExistence type="predicted"/>
<protein>
    <recommendedName>
        <fullName evidence="2">Glycolipid transfer protein domain-containing protein</fullName>
    </recommendedName>
</protein>
<dbReference type="GO" id="GO:0005737">
    <property type="term" value="C:cytoplasm"/>
    <property type="evidence" value="ECO:0007669"/>
    <property type="project" value="InterPro"/>
</dbReference>
<dbReference type="SUPFAM" id="SSF110004">
    <property type="entry name" value="Glycolipid transfer protein, GLTP"/>
    <property type="match status" value="1"/>
</dbReference>
<accession>A0A835LKU8</accession>
<dbReference type="AlphaFoldDB" id="A0A835LKU8"/>
<comment type="caution">
    <text evidence="3">The sequence shown here is derived from an EMBL/GenBank/DDBJ whole genome shotgun (WGS) entry which is preliminary data.</text>
</comment>
<dbReference type="OrthoDB" id="592291at2759"/>
<dbReference type="GO" id="GO:0120013">
    <property type="term" value="F:lipid transfer activity"/>
    <property type="evidence" value="ECO:0007669"/>
    <property type="project" value="InterPro"/>
</dbReference>
<gene>
    <name evidence="3" type="ORF">IFM89_038272</name>
</gene>
<dbReference type="EMBL" id="JADFTS010000008">
    <property type="protein sequence ID" value="KAF9595269.1"/>
    <property type="molecule type" value="Genomic_DNA"/>
</dbReference>
<evidence type="ECO:0000256" key="1">
    <source>
        <dbReference type="SAM" id="SignalP"/>
    </source>
</evidence>
<organism evidence="3 4">
    <name type="scientific">Coptis chinensis</name>
    <dbReference type="NCBI Taxonomy" id="261450"/>
    <lineage>
        <taxon>Eukaryota</taxon>
        <taxon>Viridiplantae</taxon>
        <taxon>Streptophyta</taxon>
        <taxon>Embryophyta</taxon>
        <taxon>Tracheophyta</taxon>
        <taxon>Spermatophyta</taxon>
        <taxon>Magnoliopsida</taxon>
        <taxon>Ranunculales</taxon>
        <taxon>Ranunculaceae</taxon>
        <taxon>Coptidoideae</taxon>
        <taxon>Coptis</taxon>
    </lineage>
</organism>
<keyword evidence="1" id="KW-0732">Signal</keyword>
<reference evidence="3 4" key="1">
    <citation type="submission" date="2020-10" db="EMBL/GenBank/DDBJ databases">
        <title>The Coptis chinensis genome and diversification of protoberbering-type alkaloids.</title>
        <authorList>
            <person name="Wang B."/>
            <person name="Shu S."/>
            <person name="Song C."/>
            <person name="Liu Y."/>
        </authorList>
    </citation>
    <scope>NUCLEOTIDE SEQUENCE [LARGE SCALE GENOMIC DNA]</scope>
    <source>
        <strain evidence="3">HL-2020</strain>
        <tissue evidence="3">Leaf</tissue>
    </source>
</reference>
<evidence type="ECO:0000259" key="2">
    <source>
        <dbReference type="Pfam" id="PF08718"/>
    </source>
</evidence>
<dbReference type="Proteomes" id="UP000631114">
    <property type="component" value="Unassembled WGS sequence"/>
</dbReference>
<feature type="domain" description="Glycolipid transfer protein" evidence="2">
    <location>
        <begin position="52"/>
        <end position="88"/>
    </location>
</feature>
<evidence type="ECO:0000313" key="4">
    <source>
        <dbReference type="Proteomes" id="UP000631114"/>
    </source>
</evidence>